<reference evidence="3" key="2">
    <citation type="submission" date="2022-06" db="UniProtKB">
        <authorList>
            <consortium name="EnsemblMetazoa"/>
        </authorList>
    </citation>
    <scope>IDENTIFICATION</scope>
    <source>
        <strain evidence="3">PS312</strain>
    </source>
</reference>
<protein>
    <submittedName>
        <fullName evidence="3">Uncharacterized protein</fullName>
    </submittedName>
</protein>
<feature type="compositionally biased region" description="Low complexity" evidence="1">
    <location>
        <begin position="1132"/>
        <end position="1143"/>
    </location>
</feature>
<feature type="compositionally biased region" description="Low complexity" evidence="1">
    <location>
        <begin position="1247"/>
        <end position="1262"/>
    </location>
</feature>
<sequence>MIYPLTRIGRRGAIRTQQQIKMSLAEAWLVLIAGVSLLQARVELNKETCNRVGGNGLIDYKAFGMRCMAPEDCSLSATVSQSWNVAKKEQLDICPVLIGIRPFKKEWMIVMQLRGSDVDHQFGLKLSIETPGSSGVKEMVKCFLNNNKPQIEEIDISPFKIELKRHQFVENKGGVTICEVILENKDHDEVLKDLKKLAISFKKAAANSVARTDEATDIQIKPWILNTNQEATRCAFPKIDPGHVDGPTQFFLPVSSWEQELTCNRPGETIENLDKYTLHYKVDDVLKKLNGAKCDTNQKSYRGAVAPSTDIMGTDVGLTLMCVASACSMCGPPPCEGSRCAKLTTKGGPDTCAQLTCNNVAEAWYEVDGRPAAKGTPLCAKKKVPGETDPKRMYKKRVEGAGKDYYGWTFNGQPAEKFICADEHDIEHIAYCEKLIVKDKSKLNVTTRNVNCSDEHGKMRYKDKKGDTVELRRLDCDIDQRKWMQVAAKDNTTSDFPVNRLETLHCYGDKTAGAAGAGAATAGQELIYVGAGAGGIALVAIVAVVVYFLCCKRRKTQAAQKSKGAASMTAVSSGDHVKKSESSQIKSAPAAPSSVPVTFETIKEPKSAQVAPRSDNVSEQKKEEGTTKKEFLKFDDSNMSDIQNVSKKKDETDRLDVLQQEADKLSQEQKKDEEKKKKKENLYPRLNDIDDDWNDTKESVEKKKEEKKEGAASDKTTIQSKLTSRPLKNAPHDDGQYEALGMQTVLMEKTAIGGTTGDVRNDESGTSKKSARTRTKMAIADGSRKGDGDESRKDGTSNTGTKTGAAPPKTDLQTALDAKLADIEKTAIYNDDGVEEGGTQATSTRTKTVMATGKTKATTIAGTQSKDDRTTQGGVTGAGATTQRTRTQTRTRGDPTQIPSDGVTARDPTAQDETQMPTDGMTARGHTTADPAQMTDGRTACEVTANDGTQATDGLTAKELTPVDFTQGGTRTGRTAKELTAADFTQNRTTITGRTARSATRGDDTQMPTMDGRTALTRTRATRTQDQTTRTADQETQDPTVINDPTQILTRTRRTSRTQDGTTAYDPTQDPTMFNDQTQLTEGRTGMTKTRASRTQMSRTGTTQDPTAFDPTQDPTAFDQTQLTGGGRTRTSRTQGATTATQADPTGMTQDQTTINDLTQLPTEGRTGMTKTRASRTQSQTRTGATQDQTGFDLTQDPTAFDQTQLTGGGRTRTTRTQAATTATQADPTRTGFTQDQTMAGDPTQITDGGRTGVTRTRAKTTQEQTRDPTGTQEATLLDGATQLTDGRTGVTKTRASRTQDPSRTTQNQTTAFDQTQVNTDGRTAVSRTKVTRTKDRTQEPTTAFDGTQAPTDAQTAVSRTKGRTTQGETTAADGTQLQTEGRTAVSRTKGRTTQDGATAFDGTQAPTDGKTAVSRTKGRTTQDGATAFDGTQAPTDGQTAMSRTKGRTTQDGTTAVSRTKNIEYFRLRDTVEYRFFPQAGRTQEPTTAATRGQTTRTQEPTTAPTRGQTTRTQARQRPKIKRNRLSIIRSQEATAVTPQTTAGGRTAKERTRTKSQDGTRTPQDTQADGQTEAKTGSKERTTGASRTGAEVTQAKTQSRTGAELPQTPSEFECRQRPYYSPKIVHEN</sequence>
<feature type="compositionally biased region" description="Basic residues" evidence="1">
    <location>
        <begin position="1515"/>
        <end position="1525"/>
    </location>
</feature>
<feature type="compositionally biased region" description="Basic and acidic residues" evidence="1">
    <location>
        <begin position="694"/>
        <end position="712"/>
    </location>
</feature>
<feature type="compositionally biased region" description="Low complexity" evidence="1">
    <location>
        <begin position="1019"/>
        <end position="1031"/>
    </location>
</feature>
<feature type="transmembrane region" description="Helical" evidence="2">
    <location>
        <begin position="526"/>
        <end position="550"/>
    </location>
</feature>
<keyword evidence="2" id="KW-0812">Transmembrane</keyword>
<feature type="compositionally biased region" description="Basic and acidic residues" evidence="1">
    <location>
        <begin position="782"/>
        <end position="795"/>
    </location>
</feature>
<dbReference type="EnsemblMetazoa" id="PPA21342.1">
    <property type="protein sequence ID" value="PPA21342.1"/>
    <property type="gene ID" value="WBGene00110896"/>
</dbReference>
<feature type="compositionally biased region" description="Polar residues" evidence="1">
    <location>
        <begin position="1559"/>
        <end position="1575"/>
    </location>
</feature>
<feature type="compositionally biased region" description="Basic and acidic residues" evidence="1">
    <location>
        <begin position="647"/>
        <end position="675"/>
    </location>
</feature>
<reference evidence="4" key="1">
    <citation type="journal article" date="2008" name="Nat. Genet.">
        <title>The Pristionchus pacificus genome provides a unique perspective on nematode lifestyle and parasitism.</title>
        <authorList>
            <person name="Dieterich C."/>
            <person name="Clifton S.W."/>
            <person name="Schuster L.N."/>
            <person name="Chinwalla A."/>
            <person name="Delehaunty K."/>
            <person name="Dinkelacker I."/>
            <person name="Fulton L."/>
            <person name="Fulton R."/>
            <person name="Godfrey J."/>
            <person name="Minx P."/>
            <person name="Mitreva M."/>
            <person name="Roeseler W."/>
            <person name="Tian H."/>
            <person name="Witte H."/>
            <person name="Yang S.P."/>
            <person name="Wilson R.K."/>
            <person name="Sommer R.J."/>
        </authorList>
    </citation>
    <scope>NUCLEOTIDE SEQUENCE [LARGE SCALE GENOMIC DNA]</scope>
    <source>
        <strain evidence="4">PS312</strain>
    </source>
</reference>
<gene>
    <name evidence="3" type="primary">WBGene00110896</name>
</gene>
<feature type="compositionally biased region" description="Polar residues" evidence="1">
    <location>
        <begin position="714"/>
        <end position="723"/>
    </location>
</feature>
<feature type="compositionally biased region" description="Basic and acidic residues" evidence="1">
    <location>
        <begin position="616"/>
        <end position="636"/>
    </location>
</feature>
<feature type="compositionally biased region" description="Basic and acidic residues" evidence="1">
    <location>
        <begin position="1547"/>
        <end position="1558"/>
    </location>
</feature>
<proteinExistence type="predicted"/>
<feature type="compositionally biased region" description="Low complexity" evidence="1">
    <location>
        <begin position="1170"/>
        <end position="1183"/>
    </location>
</feature>
<organism evidence="3 4">
    <name type="scientific">Pristionchus pacificus</name>
    <name type="common">Parasitic nematode worm</name>
    <dbReference type="NCBI Taxonomy" id="54126"/>
    <lineage>
        <taxon>Eukaryota</taxon>
        <taxon>Metazoa</taxon>
        <taxon>Ecdysozoa</taxon>
        <taxon>Nematoda</taxon>
        <taxon>Chromadorea</taxon>
        <taxon>Rhabditida</taxon>
        <taxon>Rhabditina</taxon>
        <taxon>Diplogasteromorpha</taxon>
        <taxon>Diplogasteroidea</taxon>
        <taxon>Neodiplogasteridae</taxon>
        <taxon>Pristionchus</taxon>
    </lineage>
</organism>
<dbReference type="Proteomes" id="UP000005239">
    <property type="component" value="Unassembled WGS sequence"/>
</dbReference>
<keyword evidence="4" id="KW-1185">Reference proteome</keyword>
<feature type="compositionally biased region" description="Polar residues" evidence="1">
    <location>
        <begin position="1184"/>
        <end position="1202"/>
    </location>
</feature>
<keyword evidence="2" id="KW-0472">Membrane</keyword>
<accession>A0A8R1UG16</accession>
<feature type="compositionally biased region" description="Low complexity" evidence="1">
    <location>
        <begin position="878"/>
        <end position="890"/>
    </location>
</feature>
<feature type="region of interest" description="Disordered" evidence="1">
    <location>
        <begin position="1019"/>
        <end position="1456"/>
    </location>
</feature>
<accession>A0A2A6B6C2</accession>
<evidence type="ECO:0000313" key="3">
    <source>
        <dbReference type="EnsemblMetazoa" id="PPA21342.1"/>
    </source>
</evidence>
<feature type="region of interest" description="Disordered" evidence="1">
    <location>
        <begin position="1479"/>
        <end position="1628"/>
    </location>
</feature>
<feature type="compositionally biased region" description="Polar residues" evidence="1">
    <location>
        <begin position="1039"/>
        <end position="1050"/>
    </location>
</feature>
<feature type="compositionally biased region" description="Low complexity" evidence="1">
    <location>
        <begin position="1215"/>
        <end position="1232"/>
    </location>
</feature>
<feature type="region of interest" description="Disordered" evidence="1">
    <location>
        <begin position="860"/>
        <end position="933"/>
    </location>
</feature>
<keyword evidence="2" id="KW-1133">Transmembrane helix</keyword>
<evidence type="ECO:0000256" key="1">
    <source>
        <dbReference type="SAM" id="MobiDB-lite"/>
    </source>
</evidence>
<feature type="compositionally biased region" description="Polar residues" evidence="1">
    <location>
        <begin position="1433"/>
        <end position="1456"/>
    </location>
</feature>
<feature type="compositionally biased region" description="Polar residues" evidence="1">
    <location>
        <begin position="1282"/>
        <end position="1329"/>
    </location>
</feature>
<feature type="compositionally biased region" description="Polar residues" evidence="1">
    <location>
        <begin position="1147"/>
        <end position="1162"/>
    </location>
</feature>
<feature type="region of interest" description="Disordered" evidence="1">
    <location>
        <begin position="561"/>
        <end position="817"/>
    </location>
</feature>
<name>A0A2A6B6C2_PRIPA</name>
<feature type="compositionally biased region" description="Low complexity" evidence="1">
    <location>
        <begin position="1487"/>
        <end position="1514"/>
    </location>
</feature>
<evidence type="ECO:0000313" key="4">
    <source>
        <dbReference type="Proteomes" id="UP000005239"/>
    </source>
</evidence>
<evidence type="ECO:0000256" key="2">
    <source>
        <dbReference type="SAM" id="Phobius"/>
    </source>
</evidence>
<feature type="compositionally biased region" description="Polar residues" evidence="1">
    <location>
        <begin position="1340"/>
        <end position="1382"/>
    </location>
</feature>
<feature type="compositionally biased region" description="Polar residues" evidence="1">
    <location>
        <begin position="1058"/>
        <end position="1106"/>
    </location>
</feature>
<feature type="compositionally biased region" description="Polar residues" evidence="1">
    <location>
        <begin position="1529"/>
        <end position="1544"/>
    </location>
</feature>